<dbReference type="Proteomes" id="UP000092445">
    <property type="component" value="Unassembled WGS sequence"/>
</dbReference>
<reference evidence="1" key="2">
    <citation type="submission" date="2020-05" db="UniProtKB">
        <authorList>
            <consortium name="EnsemblMetazoa"/>
        </authorList>
    </citation>
    <scope>IDENTIFICATION</scope>
    <source>
        <strain evidence="1">IAEA</strain>
    </source>
</reference>
<dbReference type="VEuPathDB" id="VectorBase:GPAI022674"/>
<organism evidence="1 2">
    <name type="scientific">Glossina pallidipes</name>
    <name type="common">Tsetse fly</name>
    <dbReference type="NCBI Taxonomy" id="7398"/>
    <lineage>
        <taxon>Eukaryota</taxon>
        <taxon>Metazoa</taxon>
        <taxon>Ecdysozoa</taxon>
        <taxon>Arthropoda</taxon>
        <taxon>Hexapoda</taxon>
        <taxon>Insecta</taxon>
        <taxon>Pterygota</taxon>
        <taxon>Neoptera</taxon>
        <taxon>Endopterygota</taxon>
        <taxon>Diptera</taxon>
        <taxon>Brachycera</taxon>
        <taxon>Muscomorpha</taxon>
        <taxon>Hippoboscoidea</taxon>
        <taxon>Glossinidae</taxon>
        <taxon>Glossina</taxon>
    </lineage>
</organism>
<name>A0A1A9ZRH1_GLOPL</name>
<protein>
    <submittedName>
        <fullName evidence="1">Uncharacterized protein</fullName>
    </submittedName>
</protein>
<reference evidence="2" key="1">
    <citation type="submission" date="2014-03" db="EMBL/GenBank/DDBJ databases">
        <authorList>
            <person name="Aksoy S."/>
            <person name="Warren W."/>
            <person name="Wilson R.K."/>
        </authorList>
    </citation>
    <scope>NUCLEOTIDE SEQUENCE [LARGE SCALE GENOMIC DNA]</scope>
    <source>
        <strain evidence="2">IAEA</strain>
    </source>
</reference>
<accession>A0A1A9ZRH1</accession>
<proteinExistence type="predicted"/>
<dbReference type="STRING" id="7398.A0A1A9ZRH1"/>
<evidence type="ECO:0000313" key="1">
    <source>
        <dbReference type="EnsemblMetazoa" id="GPAI022674-PA"/>
    </source>
</evidence>
<dbReference type="EnsemblMetazoa" id="GPAI022674-RA">
    <property type="protein sequence ID" value="GPAI022674-PA"/>
    <property type="gene ID" value="GPAI022674"/>
</dbReference>
<evidence type="ECO:0000313" key="2">
    <source>
        <dbReference type="Proteomes" id="UP000092445"/>
    </source>
</evidence>
<dbReference type="AlphaFoldDB" id="A0A1A9ZRH1"/>
<keyword evidence="2" id="KW-1185">Reference proteome</keyword>
<sequence length="100" mass="11839">MYILYSCPPGLDLSARSLDRLEPKALQYELKEALLLLDEEEFPDVDIRLRYHSIISLWLNIYVEDDLLLRTKIDIDWIMLLYPHSATNICNGKKQTSYEY</sequence>